<dbReference type="RefSeq" id="WP_004014817.1">
    <property type="nucleotide sequence ID" value="NZ_CAMPUA010000014.1"/>
</dbReference>
<dbReference type="GO" id="GO:0006355">
    <property type="term" value="P:regulation of DNA-templated transcription"/>
    <property type="evidence" value="ECO:0007669"/>
    <property type="project" value="InterPro"/>
</dbReference>
<evidence type="ECO:0000313" key="7">
    <source>
        <dbReference type="Proteomes" id="UP000582487"/>
    </source>
</evidence>
<dbReference type="PANTHER" id="PTHR38781">
    <property type="entry name" value="ANTITOXIN DINJ-RELATED"/>
    <property type="match status" value="1"/>
</dbReference>
<organism evidence="4 6">
    <name type="scientific">Mobiluncus mulieris</name>
    <dbReference type="NCBI Taxonomy" id="2052"/>
    <lineage>
        <taxon>Bacteria</taxon>
        <taxon>Bacillati</taxon>
        <taxon>Actinomycetota</taxon>
        <taxon>Actinomycetes</taxon>
        <taxon>Actinomycetales</taxon>
        <taxon>Actinomycetaceae</taxon>
        <taxon>Mobiluncus</taxon>
    </lineage>
</organism>
<accession>A0A7Y0U6L6</accession>
<sequence>MAKTASISIRIEPEVKQDAEDLFGRFGISVTDAINIFLHTSIMEGGFPFAIKQPRYNAQTEAAIQEARDIMSGKIQTETYQSAKELFAALNTEDGD</sequence>
<dbReference type="InterPro" id="IPR007337">
    <property type="entry name" value="RelB/DinJ"/>
</dbReference>
<comment type="caution">
    <text evidence="4">The sequence shown here is derived from an EMBL/GenBank/DDBJ whole genome shotgun (WGS) entry which is preliminary data.</text>
</comment>
<dbReference type="GO" id="GO:0015643">
    <property type="term" value="F:toxic substance binding"/>
    <property type="evidence" value="ECO:0007669"/>
    <property type="project" value="InterPro"/>
</dbReference>
<evidence type="ECO:0000313" key="4">
    <source>
        <dbReference type="EMBL" id="NMW65920.1"/>
    </source>
</evidence>
<comment type="similarity">
    <text evidence="1">Belongs to the RelB/DinJ antitoxin family.</text>
</comment>
<dbReference type="AlphaFoldDB" id="A0A7Y0U6L6"/>
<name>A0A7Y0U6L6_9ACTO</name>
<dbReference type="GO" id="GO:0006351">
    <property type="term" value="P:DNA-templated transcription"/>
    <property type="evidence" value="ECO:0007669"/>
    <property type="project" value="TreeGrafter"/>
</dbReference>
<dbReference type="GO" id="GO:0000987">
    <property type="term" value="F:cis-regulatory region sequence-specific DNA binding"/>
    <property type="evidence" value="ECO:0007669"/>
    <property type="project" value="InterPro"/>
</dbReference>
<reference evidence="6 7" key="2">
    <citation type="submission" date="2020-04" db="EMBL/GenBank/DDBJ databases">
        <title>Antimicrobial susceptibility and clonality of vaginal-derived multi-drug resistant Mobiluncus isolates in China.</title>
        <authorList>
            <person name="Zhang X."/>
        </authorList>
    </citation>
    <scope>NUCLEOTIDE SEQUENCE [LARGE SCALE GENOMIC DNA]</scope>
    <source>
        <strain evidence="4 6">13</strain>
        <strain evidence="5 7">7</strain>
    </source>
</reference>
<dbReference type="Pfam" id="PF04221">
    <property type="entry name" value="RelB"/>
    <property type="match status" value="1"/>
</dbReference>
<evidence type="ECO:0000313" key="3">
    <source>
        <dbReference type="EMBL" id="MCU9969485.1"/>
    </source>
</evidence>
<dbReference type="Proteomes" id="UP001209486">
    <property type="component" value="Unassembled WGS sequence"/>
</dbReference>
<dbReference type="InterPro" id="IPR013321">
    <property type="entry name" value="Arc_rbn_hlx_hlx"/>
</dbReference>
<keyword evidence="2" id="KW-1277">Toxin-antitoxin system</keyword>
<dbReference type="PIRSF" id="PIRSF003108">
    <property type="entry name" value="DinJ"/>
    <property type="match status" value="1"/>
</dbReference>
<dbReference type="Proteomes" id="UP000578252">
    <property type="component" value="Unassembled WGS sequence"/>
</dbReference>
<evidence type="ECO:0000313" key="5">
    <source>
        <dbReference type="EMBL" id="NMW94224.1"/>
    </source>
</evidence>
<evidence type="ECO:0000313" key="8">
    <source>
        <dbReference type="Proteomes" id="UP001209486"/>
    </source>
</evidence>
<dbReference type="EMBL" id="VSZY01000016">
    <property type="protein sequence ID" value="MCU9969485.1"/>
    <property type="molecule type" value="Genomic_DNA"/>
</dbReference>
<dbReference type="InterPro" id="IPR026262">
    <property type="entry name" value="DinJ"/>
</dbReference>
<dbReference type="PANTHER" id="PTHR38781:SF1">
    <property type="entry name" value="ANTITOXIN DINJ-RELATED"/>
    <property type="match status" value="1"/>
</dbReference>
<evidence type="ECO:0000256" key="2">
    <source>
        <dbReference type="ARBA" id="ARBA00022649"/>
    </source>
</evidence>
<dbReference type="EMBL" id="JABCUR010000012">
    <property type="protein sequence ID" value="NMW65920.1"/>
    <property type="molecule type" value="Genomic_DNA"/>
</dbReference>
<proteinExistence type="inferred from homology"/>
<dbReference type="GO" id="GO:0044010">
    <property type="term" value="P:single-species biofilm formation"/>
    <property type="evidence" value="ECO:0007669"/>
    <property type="project" value="InterPro"/>
</dbReference>
<dbReference type="EMBL" id="JABCUV010000024">
    <property type="protein sequence ID" value="NMW94224.1"/>
    <property type="molecule type" value="Genomic_DNA"/>
</dbReference>
<evidence type="ECO:0000313" key="6">
    <source>
        <dbReference type="Proteomes" id="UP000578252"/>
    </source>
</evidence>
<protein>
    <submittedName>
        <fullName evidence="4">Type II toxin-antitoxin system RelB/DinJ family antitoxin</fullName>
    </submittedName>
</protein>
<gene>
    <name evidence="3" type="ORF">FYZ43_08825</name>
    <name evidence="5" type="ORF">HHJ74_11160</name>
    <name evidence="4" type="ORF">HHJ78_10485</name>
</gene>
<dbReference type="NCBIfam" id="TIGR02384">
    <property type="entry name" value="RelB_DinJ"/>
    <property type="match status" value="1"/>
</dbReference>
<reference evidence="3 8" key="1">
    <citation type="submission" date="2019-08" db="EMBL/GenBank/DDBJ databases">
        <title>Comparison of rpoB and gyrB Sequences from Mobiluncus Species and Development of a Multiplex PCR Method for Clinical Detection of Mobiluncus curtisii and Mobiluncus mulieris.</title>
        <authorList>
            <person name="Yang L."/>
            <person name="Shen Y."/>
            <person name="Xu G."/>
            <person name="Shu L.-B."/>
            <person name="Hu J."/>
            <person name="Zhang R."/>
            <person name="Wang Y."/>
            <person name="Zhou H.-W."/>
            <person name="Zhang X."/>
        </authorList>
    </citation>
    <scope>NUCLEOTIDE SEQUENCE [LARGE SCALE GENOMIC DNA]</scope>
    <source>
        <strain evidence="3 8">M26</strain>
    </source>
</reference>
<dbReference type="Gene3D" id="1.10.1220.10">
    <property type="entry name" value="Met repressor-like"/>
    <property type="match status" value="1"/>
</dbReference>
<dbReference type="Proteomes" id="UP000582487">
    <property type="component" value="Unassembled WGS sequence"/>
</dbReference>
<evidence type="ECO:0000256" key="1">
    <source>
        <dbReference type="ARBA" id="ARBA00010562"/>
    </source>
</evidence>